<organism evidence="2 3">
    <name type="scientific">Actinoalloteichus fjordicus</name>
    <dbReference type="NCBI Taxonomy" id="1612552"/>
    <lineage>
        <taxon>Bacteria</taxon>
        <taxon>Bacillati</taxon>
        <taxon>Actinomycetota</taxon>
        <taxon>Actinomycetes</taxon>
        <taxon>Pseudonocardiales</taxon>
        <taxon>Pseudonocardiaceae</taxon>
        <taxon>Actinoalloteichus</taxon>
    </lineage>
</organism>
<evidence type="ECO:0000313" key="3">
    <source>
        <dbReference type="Proteomes" id="UP000185511"/>
    </source>
</evidence>
<feature type="region of interest" description="Disordered" evidence="1">
    <location>
        <begin position="106"/>
        <end position="126"/>
    </location>
</feature>
<protein>
    <submittedName>
        <fullName evidence="2">Uncharacterized protein</fullName>
    </submittedName>
</protein>
<reference evidence="3" key="1">
    <citation type="submission" date="2016-06" db="EMBL/GenBank/DDBJ databases">
        <title>Complete genome sequence of Actinoalloteichus fjordicus DSM 46855 (=ADI127-17), type strain of the new species Actinoalloteichus fjordicus.</title>
        <authorList>
            <person name="Ruckert C."/>
            <person name="Nouioui I."/>
            <person name="Willmese J."/>
            <person name="van Wezel G."/>
            <person name="Klenk H.-P."/>
            <person name="Kalinowski J."/>
            <person name="Zotchev S.B."/>
        </authorList>
    </citation>
    <scope>NUCLEOTIDE SEQUENCE [LARGE SCALE GENOMIC DNA]</scope>
    <source>
        <strain evidence="3">ADI127-7</strain>
    </source>
</reference>
<keyword evidence="3" id="KW-1185">Reference proteome</keyword>
<dbReference type="RefSeq" id="WP_157434165.1">
    <property type="nucleotide sequence ID" value="NZ_CP016076.1"/>
</dbReference>
<sequence length="126" mass="13055">MSEPAGQSRAVPSDFFPLDARVLSRDSPPRWGVVVDDGPMPAGLVPVLWDGDFSPMTEHVTALLLVPPPDIATTSPHLAMAGTSGRRWRRSPGVVFLALGDGGTEYGSTEHGAAADGGLEYGDAGG</sequence>
<dbReference type="EMBL" id="CP016076">
    <property type="protein sequence ID" value="APU14800.1"/>
    <property type="molecule type" value="Genomic_DNA"/>
</dbReference>
<evidence type="ECO:0000256" key="1">
    <source>
        <dbReference type="SAM" id="MobiDB-lite"/>
    </source>
</evidence>
<accession>A0AAC9LEF2</accession>
<proteinExistence type="predicted"/>
<name>A0AAC9LEF2_9PSEU</name>
<dbReference type="Proteomes" id="UP000185511">
    <property type="component" value="Chromosome"/>
</dbReference>
<dbReference type="KEGG" id="acad:UA74_13710"/>
<dbReference type="AlphaFoldDB" id="A0AAC9LEF2"/>
<evidence type="ECO:0000313" key="2">
    <source>
        <dbReference type="EMBL" id="APU14800.1"/>
    </source>
</evidence>
<gene>
    <name evidence="2" type="ORF">UA74_13710</name>
</gene>